<feature type="active site" evidence="5">
    <location>
        <position position="172"/>
    </location>
</feature>
<feature type="chain" id="PRO_5034707160" description="GPI-anchor transamidase" evidence="7">
    <location>
        <begin position="30"/>
        <end position="996"/>
    </location>
</feature>
<organism evidence="8 9">
    <name type="scientific">Tetrapyrgos nigripes</name>
    <dbReference type="NCBI Taxonomy" id="182062"/>
    <lineage>
        <taxon>Eukaryota</taxon>
        <taxon>Fungi</taxon>
        <taxon>Dikarya</taxon>
        <taxon>Basidiomycota</taxon>
        <taxon>Agaricomycotina</taxon>
        <taxon>Agaricomycetes</taxon>
        <taxon>Agaricomycetidae</taxon>
        <taxon>Agaricales</taxon>
        <taxon>Marasmiineae</taxon>
        <taxon>Marasmiaceae</taxon>
        <taxon>Tetrapyrgos</taxon>
    </lineage>
</organism>
<dbReference type="OrthoDB" id="192611at2759"/>
<feature type="signal peptide" evidence="7">
    <location>
        <begin position="1"/>
        <end position="29"/>
    </location>
</feature>
<keyword evidence="4 7" id="KW-0732">Signal</keyword>
<dbReference type="PANTHER" id="PTHR48067">
    <property type="entry name" value="GPI-ANCHOR TRANSAMIDASE"/>
    <property type="match status" value="1"/>
</dbReference>
<reference evidence="8 9" key="1">
    <citation type="journal article" date="2020" name="ISME J.">
        <title>Uncovering the hidden diversity of litter-decomposition mechanisms in mushroom-forming fungi.</title>
        <authorList>
            <person name="Floudas D."/>
            <person name="Bentzer J."/>
            <person name="Ahren D."/>
            <person name="Johansson T."/>
            <person name="Persson P."/>
            <person name="Tunlid A."/>
        </authorList>
    </citation>
    <scope>NUCLEOTIDE SEQUENCE [LARGE SCALE GENOMIC DNA]</scope>
    <source>
        <strain evidence="8 9">CBS 291.85</strain>
    </source>
</reference>
<gene>
    <name evidence="8" type="ORF">D9758_004041</name>
</gene>
<evidence type="ECO:0000256" key="5">
    <source>
        <dbReference type="PIRSR" id="PIRSR019663-1"/>
    </source>
</evidence>
<evidence type="ECO:0000256" key="4">
    <source>
        <dbReference type="ARBA" id="ARBA00022729"/>
    </source>
</evidence>
<dbReference type="Proteomes" id="UP000559256">
    <property type="component" value="Unassembled WGS sequence"/>
</dbReference>
<evidence type="ECO:0000256" key="1">
    <source>
        <dbReference type="ARBA" id="ARBA00004687"/>
    </source>
</evidence>
<evidence type="ECO:0000256" key="6">
    <source>
        <dbReference type="SAM" id="MobiDB-lite"/>
    </source>
</evidence>
<feature type="region of interest" description="Disordered" evidence="6">
    <location>
        <begin position="358"/>
        <end position="399"/>
    </location>
</feature>
<keyword evidence="3" id="KW-0337">GPI-anchor biosynthesis</keyword>
<dbReference type="InterPro" id="IPR001096">
    <property type="entry name" value="Peptidase_C13"/>
</dbReference>
<dbReference type="InterPro" id="IPR028361">
    <property type="entry name" value="GPI_transamidase"/>
</dbReference>
<dbReference type="AlphaFoldDB" id="A0A8H5LRX2"/>
<dbReference type="PRINTS" id="PR00776">
    <property type="entry name" value="HEMOGLOBNASE"/>
</dbReference>
<dbReference type="Pfam" id="PF01650">
    <property type="entry name" value="Peptidase_C13"/>
    <property type="match status" value="1"/>
</dbReference>
<dbReference type="GO" id="GO:0042765">
    <property type="term" value="C:GPI-anchor transamidase complex"/>
    <property type="evidence" value="ECO:0007669"/>
    <property type="project" value="InterPro"/>
</dbReference>
<evidence type="ECO:0000313" key="9">
    <source>
        <dbReference type="Proteomes" id="UP000559256"/>
    </source>
</evidence>
<dbReference type="GO" id="GO:0006506">
    <property type="term" value="P:GPI anchor biosynthetic process"/>
    <property type="evidence" value="ECO:0007669"/>
    <property type="project" value="UniProtKB-UniPathway"/>
</dbReference>
<comment type="pathway">
    <text evidence="1">Glycolipid biosynthesis; glycosylphosphatidylinositol-anchor biosynthesis.</text>
</comment>
<sequence>MLSLFIPTLTKFWSVFLVLWLTACLLVAGTHNEHENIVKDFFKGNGSSTHTNNWAVLVCSSRYWFNYRHMANALGMYRTVKRLGIPDSNIILMLADDAACNSRNKFPASVYANPGRHLDLYGSNIEVDYRGYEVTVENFLRVLTGRLPESVPRSKRLLSDSNSNIFVYMTGHGGSEFLKFQDNEEISAHDIADAFEQMWQGGRYNEIFFMIDTCQANTMYSKFYSPNILATGSSLEGENSYSHENDNDIGVSVIDSYTHYVLEYMEGVNKTSRLTMGDLFMSYNVPKIGSHPGIRSDLFSRPLGGGEVLHSYGIGNGWRHPGEWAGREQERYKKGSEALITDFFGGVVGVDVEEEGTSDADNLEESLDQSKTTQPSKAGRNSDIKAATYSGSAEKPGASGTRWKEFRAWASFLIVGLLVGVVWTRRSTLWHPFGFRITRTVAIDPCSKNNCLRINIQPFLTESDSRIAVIVCKQESAHSPFQQSCKLTPLVQNRILSFLSASMAKFFFGSLLALSTLAVSLAEGNLVYPAYGGVPVADAGSVDFNNSLTNTDSIVSTAQIVDQKGGAAGDVIPLPPPPVTLTAIDGEIVNVPVDSLVTNQTQSSPTKRSVNDYVQIFKGTGTGPYDRDGSIEGTAYLTFTVLDNSTYNVDACLKFCDNVEQCVFANLYYEFNNPGLDSGGSNLKCAVYADVHNATEKLNRGGQQLAPPPAGLTYIQQSTGWAAKSLVEPKTPDGFELVFGPTNGANNAPGYMGFAFIDRYDVQACADLCNTRGADSQGGNCQYFNIWRALVNGVPTTYTCSMYFLVADESTAVNFGQGNLAVTESRGYRRKSVIPDGGFEGFNCGTNITAPFCFTPGYSAWKGISPATGHLDASIFDYAPYARTGHGVALLGSAFGEDDFPGTLSPASSLDTEAGKTYTLQFFHSSAFSGAEGEADAFIEVHWNDAVIATIKPGFSGWTFYSFNVVAQGNDVLQFHGGKAPSYDFLDDVSLFLTVG</sequence>
<comment type="caution">
    <text evidence="8">The sequence shown here is derived from an EMBL/GenBank/DDBJ whole genome shotgun (WGS) entry which is preliminary data.</text>
</comment>
<proteinExistence type="inferred from homology"/>
<dbReference type="PANTHER" id="PTHR48067:SF1">
    <property type="entry name" value="GPI-ANCHOR TRANSAMIDASE"/>
    <property type="match status" value="1"/>
</dbReference>
<dbReference type="PIRSF" id="PIRSF019663">
    <property type="entry name" value="Legumain"/>
    <property type="match status" value="1"/>
</dbReference>
<name>A0A8H5LRX2_9AGAR</name>
<dbReference type="EMBL" id="JAACJM010000020">
    <property type="protein sequence ID" value="KAF5367179.1"/>
    <property type="molecule type" value="Genomic_DNA"/>
</dbReference>
<feature type="active site" description="Nucleophile" evidence="5">
    <location>
        <position position="214"/>
    </location>
</feature>
<accession>A0A8H5LRX2</accession>
<evidence type="ECO:0000256" key="7">
    <source>
        <dbReference type="SAM" id="SignalP"/>
    </source>
</evidence>
<dbReference type="Gene3D" id="3.40.50.1460">
    <property type="match status" value="1"/>
</dbReference>
<keyword evidence="9" id="KW-1185">Reference proteome</keyword>
<evidence type="ECO:0008006" key="10">
    <source>
        <dbReference type="Google" id="ProtNLM"/>
    </source>
</evidence>
<protein>
    <recommendedName>
        <fullName evidence="10">GPI-anchor transamidase</fullName>
    </recommendedName>
</protein>
<evidence type="ECO:0000313" key="8">
    <source>
        <dbReference type="EMBL" id="KAF5367179.1"/>
    </source>
</evidence>
<dbReference type="PIRSF" id="PIRSF500138">
    <property type="entry name" value="GPI8"/>
    <property type="match status" value="1"/>
</dbReference>
<dbReference type="UniPathway" id="UPA00196"/>
<evidence type="ECO:0000256" key="2">
    <source>
        <dbReference type="ARBA" id="ARBA00009941"/>
    </source>
</evidence>
<comment type="similarity">
    <text evidence="2">Belongs to the peptidase C13 family.</text>
</comment>
<dbReference type="FunFam" id="3.40.50.1460:FF:000016">
    <property type="entry name" value="GPI-anchor transamidase, putative"/>
    <property type="match status" value="1"/>
</dbReference>
<feature type="compositionally biased region" description="Acidic residues" evidence="6">
    <location>
        <begin position="358"/>
        <end position="367"/>
    </location>
</feature>
<evidence type="ECO:0000256" key="3">
    <source>
        <dbReference type="ARBA" id="ARBA00022502"/>
    </source>
</evidence>
<dbReference type="GO" id="GO:0006508">
    <property type="term" value="P:proteolysis"/>
    <property type="evidence" value="ECO:0007669"/>
    <property type="project" value="InterPro"/>
</dbReference>
<dbReference type="GO" id="GO:0016255">
    <property type="term" value="P:attachment of GPI anchor to protein"/>
    <property type="evidence" value="ECO:0007669"/>
    <property type="project" value="InterPro"/>
</dbReference>
<dbReference type="GO" id="GO:0003923">
    <property type="term" value="F:GPI-anchor transamidase activity"/>
    <property type="evidence" value="ECO:0007669"/>
    <property type="project" value="InterPro"/>
</dbReference>